<dbReference type="Proteomes" id="UP000054560">
    <property type="component" value="Unassembled WGS sequence"/>
</dbReference>
<feature type="region of interest" description="Disordered" evidence="1">
    <location>
        <begin position="1"/>
        <end position="22"/>
    </location>
</feature>
<feature type="non-terminal residue" evidence="2">
    <location>
        <position position="78"/>
    </location>
</feature>
<protein>
    <submittedName>
        <fullName evidence="2">Uncharacterized protein</fullName>
    </submittedName>
</protein>
<evidence type="ECO:0000256" key="1">
    <source>
        <dbReference type="SAM" id="MobiDB-lite"/>
    </source>
</evidence>
<proteinExistence type="predicted"/>
<dbReference type="GeneID" id="25915389"/>
<evidence type="ECO:0000313" key="2">
    <source>
        <dbReference type="EMBL" id="KNC72555.1"/>
    </source>
</evidence>
<evidence type="ECO:0000313" key="3">
    <source>
        <dbReference type="Proteomes" id="UP000054560"/>
    </source>
</evidence>
<dbReference type="RefSeq" id="XP_014146457.1">
    <property type="nucleotide sequence ID" value="XM_014290982.1"/>
</dbReference>
<gene>
    <name evidence="2" type="ORF">SARC_14885</name>
</gene>
<feature type="compositionally biased region" description="Polar residues" evidence="1">
    <location>
        <begin position="1"/>
        <end position="21"/>
    </location>
</feature>
<organism evidence="2 3">
    <name type="scientific">Sphaeroforma arctica JP610</name>
    <dbReference type="NCBI Taxonomy" id="667725"/>
    <lineage>
        <taxon>Eukaryota</taxon>
        <taxon>Ichthyosporea</taxon>
        <taxon>Ichthyophonida</taxon>
        <taxon>Sphaeroforma</taxon>
    </lineage>
</organism>
<sequence length="78" mass="8982">MYTPSGANESQNSAANTNSTHARFRGLTEAVQKQEQKDWRRISNVIADKWYKLAKGDSVEKRKMREEKILAVQENVEN</sequence>
<dbReference type="EMBL" id="KQ246848">
    <property type="protein sequence ID" value="KNC72555.1"/>
    <property type="molecule type" value="Genomic_DNA"/>
</dbReference>
<keyword evidence="3" id="KW-1185">Reference proteome</keyword>
<reference evidence="2 3" key="1">
    <citation type="submission" date="2011-02" db="EMBL/GenBank/DDBJ databases">
        <title>The Genome Sequence of Sphaeroforma arctica JP610.</title>
        <authorList>
            <consortium name="The Broad Institute Genome Sequencing Platform"/>
            <person name="Russ C."/>
            <person name="Cuomo C."/>
            <person name="Young S.K."/>
            <person name="Zeng Q."/>
            <person name="Gargeya S."/>
            <person name="Alvarado L."/>
            <person name="Berlin A."/>
            <person name="Chapman S.B."/>
            <person name="Chen Z."/>
            <person name="Freedman E."/>
            <person name="Gellesch M."/>
            <person name="Goldberg J."/>
            <person name="Griggs A."/>
            <person name="Gujja S."/>
            <person name="Heilman E."/>
            <person name="Heiman D."/>
            <person name="Howarth C."/>
            <person name="Mehta T."/>
            <person name="Neiman D."/>
            <person name="Pearson M."/>
            <person name="Roberts A."/>
            <person name="Saif S."/>
            <person name="Shea T."/>
            <person name="Shenoy N."/>
            <person name="Sisk P."/>
            <person name="Stolte C."/>
            <person name="Sykes S."/>
            <person name="White J."/>
            <person name="Yandava C."/>
            <person name="Burger G."/>
            <person name="Gray M.W."/>
            <person name="Holland P.W.H."/>
            <person name="King N."/>
            <person name="Lang F.B.F."/>
            <person name="Roger A.J."/>
            <person name="Ruiz-Trillo I."/>
            <person name="Haas B."/>
            <person name="Nusbaum C."/>
            <person name="Birren B."/>
        </authorList>
    </citation>
    <scope>NUCLEOTIDE SEQUENCE [LARGE SCALE GENOMIC DNA]</scope>
    <source>
        <strain evidence="2 3">JP610</strain>
    </source>
</reference>
<dbReference type="AlphaFoldDB" id="A0A0L0F760"/>
<name>A0A0L0F760_9EUKA</name>
<accession>A0A0L0F760</accession>